<evidence type="ECO:0000256" key="5">
    <source>
        <dbReference type="ARBA" id="ARBA00022833"/>
    </source>
</evidence>
<dbReference type="EMBL" id="JAGIOD010000001">
    <property type="protein sequence ID" value="MBP2381531.1"/>
    <property type="molecule type" value="Genomic_DNA"/>
</dbReference>
<comment type="cofactor">
    <cofactor evidence="1 8">
        <name>Zn(2+)</name>
        <dbReference type="ChEBI" id="CHEBI:29105"/>
    </cofactor>
</comment>
<dbReference type="EC" id="1.1.1.1" evidence="3"/>
<evidence type="ECO:0000313" key="11">
    <source>
        <dbReference type="EMBL" id="MBP2381531.1"/>
    </source>
</evidence>
<evidence type="ECO:0000259" key="10">
    <source>
        <dbReference type="Pfam" id="PF08240"/>
    </source>
</evidence>
<dbReference type="InterPro" id="IPR002328">
    <property type="entry name" value="ADH_Zn_CS"/>
</dbReference>
<dbReference type="InterPro" id="IPR036291">
    <property type="entry name" value="NAD(P)-bd_dom_sf"/>
</dbReference>
<evidence type="ECO:0000256" key="2">
    <source>
        <dbReference type="ARBA" id="ARBA00008072"/>
    </source>
</evidence>
<dbReference type="InterPro" id="IPR013154">
    <property type="entry name" value="ADH-like_N"/>
</dbReference>
<keyword evidence="12" id="KW-1185">Reference proteome</keyword>
<dbReference type="Gene3D" id="3.90.180.10">
    <property type="entry name" value="Medium-chain alcohol dehydrogenases, catalytic domain"/>
    <property type="match status" value="1"/>
</dbReference>
<protein>
    <recommendedName>
        <fullName evidence="3">alcohol dehydrogenase</fullName>
        <ecNumber evidence="3">1.1.1.1</ecNumber>
    </recommendedName>
</protein>
<evidence type="ECO:0000313" key="12">
    <source>
        <dbReference type="Proteomes" id="UP001519290"/>
    </source>
</evidence>
<evidence type="ECO:0000259" key="9">
    <source>
        <dbReference type="Pfam" id="PF00107"/>
    </source>
</evidence>
<feature type="domain" description="Alcohol dehydrogenase-like C-terminal" evidence="9">
    <location>
        <begin position="186"/>
        <end position="320"/>
    </location>
</feature>
<keyword evidence="6" id="KW-0560">Oxidoreductase</keyword>
<dbReference type="Pfam" id="PF00107">
    <property type="entry name" value="ADH_zinc_N"/>
    <property type="match status" value="1"/>
</dbReference>
<dbReference type="Pfam" id="PF08240">
    <property type="entry name" value="ADH_N"/>
    <property type="match status" value="1"/>
</dbReference>
<comment type="similarity">
    <text evidence="2 8">Belongs to the zinc-containing alcohol dehydrogenase family.</text>
</comment>
<dbReference type="Gene3D" id="3.40.50.720">
    <property type="entry name" value="NAD(P)-binding Rossmann-like Domain"/>
    <property type="match status" value="1"/>
</dbReference>
<dbReference type="RefSeq" id="WP_209900765.1">
    <property type="nucleotide sequence ID" value="NZ_BAAAJW010000002.1"/>
</dbReference>
<dbReference type="SUPFAM" id="SSF51735">
    <property type="entry name" value="NAD(P)-binding Rossmann-fold domains"/>
    <property type="match status" value="1"/>
</dbReference>
<evidence type="ECO:0000256" key="1">
    <source>
        <dbReference type="ARBA" id="ARBA00001947"/>
    </source>
</evidence>
<dbReference type="InterPro" id="IPR013149">
    <property type="entry name" value="ADH-like_C"/>
</dbReference>
<dbReference type="InterPro" id="IPR011032">
    <property type="entry name" value="GroES-like_sf"/>
</dbReference>
<keyword evidence="4 8" id="KW-0479">Metal-binding</keyword>
<sequence>MHGRLASMAGVRKTEIQSHEIPEPTPGQVVLDITRANICGTDVHMWEGKHLFKNHVMGHEMVGTVRALGEGVQSDFGGRPVGVGDRVVPVYYRTCMRCARCRDGLFNICDRGSDFQGAPAKDYPHFTGGFATQYVIQPGQYFYRVPDNVSDEVAAGANCGFTQMFYALDQVGSIANRRVVVQGAGGLGIYACAIASAGGAQVVAIDSVPTRLEAIRGFGALGTVDMSVHTDVETRKARATRILGSEPDLVIDLTGVPSALAESIEHCRPGGTVLELGNVSVDPSMTTTLVPGLITRKCLTVKGLLRYQPWYLSEALQFLSRTRERFPFDGMTDREYSLDETQLALERTAARQVTRAAIVPSAPQVSSDE</sequence>
<proteinExistence type="inferred from homology"/>
<dbReference type="CDD" id="cd08231">
    <property type="entry name" value="MDR_TM0436_like"/>
    <property type="match status" value="1"/>
</dbReference>
<accession>A0ABS4WZ88</accession>
<evidence type="ECO:0000256" key="7">
    <source>
        <dbReference type="ARBA" id="ARBA00023027"/>
    </source>
</evidence>
<keyword evidence="5 8" id="KW-0862">Zinc</keyword>
<evidence type="ECO:0000256" key="4">
    <source>
        <dbReference type="ARBA" id="ARBA00022723"/>
    </source>
</evidence>
<comment type="caution">
    <text evidence="11">The sequence shown here is derived from an EMBL/GenBank/DDBJ whole genome shotgun (WGS) entry which is preliminary data.</text>
</comment>
<evidence type="ECO:0000256" key="6">
    <source>
        <dbReference type="ARBA" id="ARBA00023002"/>
    </source>
</evidence>
<reference evidence="11 12" key="1">
    <citation type="submission" date="2021-03" db="EMBL/GenBank/DDBJ databases">
        <title>Sequencing the genomes of 1000 actinobacteria strains.</title>
        <authorList>
            <person name="Klenk H.-P."/>
        </authorList>
    </citation>
    <scope>NUCLEOTIDE SEQUENCE [LARGE SCALE GENOMIC DNA]</scope>
    <source>
        <strain evidence="11 12">DSM 14566</strain>
    </source>
</reference>
<name>A0ABS4WZ88_9MICO</name>
<evidence type="ECO:0000256" key="3">
    <source>
        <dbReference type="ARBA" id="ARBA00013190"/>
    </source>
</evidence>
<dbReference type="PROSITE" id="PS00059">
    <property type="entry name" value="ADH_ZINC"/>
    <property type="match status" value="1"/>
</dbReference>
<feature type="domain" description="Alcohol dehydrogenase-like N-terminal" evidence="10">
    <location>
        <begin position="26"/>
        <end position="147"/>
    </location>
</feature>
<organism evidence="11 12">
    <name type="scientific">Brachybacterium sacelli</name>
    <dbReference type="NCBI Taxonomy" id="173364"/>
    <lineage>
        <taxon>Bacteria</taxon>
        <taxon>Bacillati</taxon>
        <taxon>Actinomycetota</taxon>
        <taxon>Actinomycetes</taxon>
        <taxon>Micrococcales</taxon>
        <taxon>Dermabacteraceae</taxon>
        <taxon>Brachybacterium</taxon>
    </lineage>
</organism>
<keyword evidence="7" id="KW-0520">NAD</keyword>
<dbReference type="SUPFAM" id="SSF50129">
    <property type="entry name" value="GroES-like"/>
    <property type="match status" value="1"/>
</dbReference>
<gene>
    <name evidence="11" type="ORF">JOF43_001488</name>
</gene>
<evidence type="ECO:0000256" key="8">
    <source>
        <dbReference type="RuleBase" id="RU361277"/>
    </source>
</evidence>
<dbReference type="PANTHER" id="PTHR42940">
    <property type="entry name" value="ALCOHOL DEHYDROGENASE 1-RELATED"/>
    <property type="match status" value="1"/>
</dbReference>
<dbReference type="PANTHER" id="PTHR42940:SF3">
    <property type="entry name" value="ALCOHOL DEHYDROGENASE 1-RELATED"/>
    <property type="match status" value="1"/>
</dbReference>
<dbReference type="Proteomes" id="UP001519290">
    <property type="component" value="Unassembled WGS sequence"/>
</dbReference>